<evidence type="ECO:0000313" key="1">
    <source>
        <dbReference type="EMBL" id="KMS51568.1"/>
    </source>
</evidence>
<evidence type="ECO:0000313" key="2">
    <source>
        <dbReference type="Proteomes" id="UP000052232"/>
    </source>
</evidence>
<dbReference type="PATRIC" id="fig|1420583.3.peg.4476"/>
<dbReference type="Proteomes" id="UP000052232">
    <property type="component" value="Unassembled WGS sequence"/>
</dbReference>
<sequence>MANTDNGGGPEWDDMIEAVMDSMPQRLSNREWRSVNESVHTIIKAYVGDIFERSSIGFLKSREGKSEVRLWMSIGQDCVDFQKGFDTEKAIAKSYSLEGLKLARDVLNARIEEMEREGCP</sequence>
<keyword evidence="2" id="KW-1185">Reference proteome</keyword>
<gene>
    <name evidence="1" type="ORF">V473_23330</name>
</gene>
<accession>A0A0J7XKE4</accession>
<dbReference type="EMBL" id="JACT01000009">
    <property type="protein sequence ID" value="KMS51568.1"/>
    <property type="molecule type" value="Genomic_DNA"/>
</dbReference>
<name>A0A0J7XKE4_9SPHN</name>
<dbReference type="RefSeq" id="WP_148648490.1">
    <property type="nucleotide sequence ID" value="NZ_KQ130440.1"/>
</dbReference>
<protein>
    <submittedName>
        <fullName evidence="1">Uncharacterized protein</fullName>
    </submittedName>
</protein>
<organism evidence="1 2">
    <name type="scientific">Sphingobium cupriresistens LL01</name>
    <dbReference type="NCBI Taxonomy" id="1420583"/>
    <lineage>
        <taxon>Bacteria</taxon>
        <taxon>Pseudomonadati</taxon>
        <taxon>Pseudomonadota</taxon>
        <taxon>Alphaproteobacteria</taxon>
        <taxon>Sphingomonadales</taxon>
        <taxon>Sphingomonadaceae</taxon>
        <taxon>Sphingobium</taxon>
    </lineage>
</organism>
<reference evidence="1 2" key="1">
    <citation type="journal article" date="2015" name="G3 (Bethesda)">
        <title>Insights into Ongoing Evolution of the Hexachlorocyclohexane Catabolic Pathway from Comparative Genomics of Ten Sphingomonadaceae Strains.</title>
        <authorList>
            <person name="Pearce S.L."/>
            <person name="Oakeshott J.G."/>
            <person name="Pandey G."/>
        </authorList>
    </citation>
    <scope>NUCLEOTIDE SEQUENCE [LARGE SCALE GENOMIC DNA]</scope>
    <source>
        <strain evidence="1 2">LL01</strain>
    </source>
</reference>
<dbReference type="AlphaFoldDB" id="A0A0J7XKE4"/>
<proteinExistence type="predicted"/>
<comment type="caution">
    <text evidence="1">The sequence shown here is derived from an EMBL/GenBank/DDBJ whole genome shotgun (WGS) entry which is preliminary data.</text>
</comment>
<dbReference type="STRING" id="1420583.V473_23330"/>